<protein>
    <recommendedName>
        <fullName evidence="8">KTSC domain-containing protein</fullName>
    </recommendedName>
</protein>
<dbReference type="RefSeq" id="WP_059880843.1">
    <property type="nucleotide sequence ID" value="NZ_CABVPM010000180.1"/>
</dbReference>
<keyword evidence="6" id="KW-1185">Reference proteome</keyword>
<reference evidence="2 7" key="3">
    <citation type="submission" date="2019-09" db="EMBL/GenBank/DDBJ databases">
        <title>Draft genome sequences of 48 bacterial type strains from the CCUG.</title>
        <authorList>
            <person name="Tunovic T."/>
            <person name="Pineiro-Iglesias B."/>
            <person name="Unosson C."/>
            <person name="Inganas E."/>
            <person name="Ohlen M."/>
            <person name="Cardew S."/>
            <person name="Jensie-Markopoulos S."/>
            <person name="Salva-Serra F."/>
            <person name="Jaen-Luchoro D."/>
            <person name="Karlsson R."/>
            <person name="Svensson-Stadler L."/>
            <person name="Chun J."/>
            <person name="Moore E."/>
        </authorList>
    </citation>
    <scope>NUCLEOTIDE SEQUENCE [LARGE SCALE GENOMIC DNA]</scope>
    <source>
        <strain evidence="2 7">CCUG 65686</strain>
    </source>
</reference>
<keyword evidence="1" id="KW-0732">Signal</keyword>
<reference evidence="3 5" key="1">
    <citation type="submission" date="2015-11" db="EMBL/GenBank/DDBJ databases">
        <title>Expanding the genomic diversity of Burkholderia species for the development of highly accurate diagnostics.</title>
        <authorList>
            <person name="Sahl J."/>
            <person name="Keim P."/>
            <person name="Wagner D."/>
        </authorList>
    </citation>
    <scope>NUCLEOTIDE SEQUENCE [LARGE SCALE GENOMIC DNA]</scope>
    <source>
        <strain evidence="3 5">MSMB1960WGS</strain>
    </source>
</reference>
<proteinExistence type="predicted"/>
<feature type="chain" id="PRO_5044548054" description="KTSC domain-containing protein" evidence="1">
    <location>
        <begin position="23"/>
        <end position="91"/>
    </location>
</feature>
<accession>A0A124UN05</accession>
<organism evidence="3">
    <name type="scientific">Burkholderia stagnalis</name>
    <dbReference type="NCBI Taxonomy" id="1503054"/>
    <lineage>
        <taxon>Bacteria</taxon>
        <taxon>Pseudomonadati</taxon>
        <taxon>Pseudomonadota</taxon>
        <taxon>Betaproteobacteria</taxon>
        <taxon>Burkholderiales</taxon>
        <taxon>Burkholderiaceae</taxon>
        <taxon>Burkholderia</taxon>
        <taxon>Burkholderia cepacia complex</taxon>
    </lineage>
</organism>
<dbReference type="Proteomes" id="UP000068603">
    <property type="component" value="Unassembled WGS sequence"/>
</dbReference>
<evidence type="ECO:0000313" key="4">
    <source>
        <dbReference type="EMBL" id="RQY90345.1"/>
    </source>
</evidence>
<dbReference type="AlphaFoldDB" id="A0A124UN05"/>
<dbReference type="GeneID" id="93053502"/>
<comment type="caution">
    <text evidence="3">The sequence shown here is derived from an EMBL/GenBank/DDBJ whole genome shotgun (WGS) entry which is preliminary data.</text>
</comment>
<name>A0A124UN05_9BURK</name>
<sequence>MRKLATIVVSVMMLAASSYASAESLCKAGKIDKIETDTSGNLLVTISDGIYSFSAKEVFPIIYSAYSENRNLFIYGNNCANGSAASRFAIR</sequence>
<dbReference type="Proteomes" id="UP000281098">
    <property type="component" value="Unassembled WGS sequence"/>
</dbReference>
<dbReference type="Proteomes" id="UP000473470">
    <property type="component" value="Unassembled WGS sequence"/>
</dbReference>
<dbReference type="EMBL" id="LPHB01000040">
    <property type="protein sequence ID" value="KWA62651.1"/>
    <property type="molecule type" value="Genomic_DNA"/>
</dbReference>
<evidence type="ECO:0008006" key="8">
    <source>
        <dbReference type="Google" id="ProtNLM"/>
    </source>
</evidence>
<evidence type="ECO:0000256" key="1">
    <source>
        <dbReference type="SAM" id="SignalP"/>
    </source>
</evidence>
<gene>
    <name evidence="4" type="ORF">DF017_18460</name>
    <name evidence="2" type="ORF">F7R25_36630</name>
    <name evidence="3" type="ORF">WT44_13560</name>
</gene>
<feature type="signal peptide" evidence="1">
    <location>
        <begin position="1"/>
        <end position="22"/>
    </location>
</feature>
<evidence type="ECO:0000313" key="2">
    <source>
        <dbReference type="EMBL" id="KAB0631150.1"/>
    </source>
</evidence>
<evidence type="ECO:0000313" key="7">
    <source>
        <dbReference type="Proteomes" id="UP000473470"/>
    </source>
</evidence>
<evidence type="ECO:0000313" key="6">
    <source>
        <dbReference type="Proteomes" id="UP000281098"/>
    </source>
</evidence>
<reference evidence="4 6" key="2">
    <citation type="submission" date="2018-08" db="EMBL/GenBank/DDBJ databases">
        <title>Comparative analysis of Burkholderia isolates from Puerto Rico.</title>
        <authorList>
            <person name="Hall C."/>
            <person name="Sahl J."/>
            <person name="Wagner D."/>
        </authorList>
    </citation>
    <scope>NUCLEOTIDE SEQUENCE [LARGE SCALE GENOMIC DNA]</scope>
    <source>
        <strain evidence="4 6">Bp8966</strain>
    </source>
</reference>
<dbReference type="EMBL" id="QTPM01000022">
    <property type="protein sequence ID" value="RQY90345.1"/>
    <property type="molecule type" value="Genomic_DNA"/>
</dbReference>
<evidence type="ECO:0000313" key="5">
    <source>
        <dbReference type="Proteomes" id="UP000068603"/>
    </source>
</evidence>
<dbReference type="EMBL" id="VZOK01000136">
    <property type="protein sequence ID" value="KAB0631150.1"/>
    <property type="molecule type" value="Genomic_DNA"/>
</dbReference>
<evidence type="ECO:0000313" key="3">
    <source>
        <dbReference type="EMBL" id="KWA62651.1"/>
    </source>
</evidence>
<dbReference type="KEGG" id="bstg:WT74_09375"/>